<dbReference type="Pfam" id="PF06114">
    <property type="entry name" value="Peptidase_M78"/>
    <property type="match status" value="1"/>
</dbReference>
<dbReference type="GeneID" id="60999712"/>
<comment type="caution">
    <text evidence="2">The sequence shown here is derived from an EMBL/GenBank/DDBJ whole genome shotgun (WGS) entry which is preliminary data.</text>
</comment>
<gene>
    <name evidence="2" type="ORF">EMU01_12410</name>
</gene>
<accession>A0ABQ0VCA1</accession>
<evidence type="ECO:0000313" key="2">
    <source>
        <dbReference type="EMBL" id="GEL80097.1"/>
    </source>
</evidence>
<proteinExistence type="predicted"/>
<feature type="domain" description="IrrE N-terminal-like" evidence="1">
    <location>
        <begin position="12"/>
        <end position="88"/>
    </location>
</feature>
<protein>
    <submittedName>
        <fullName evidence="2">Toxin</fullName>
    </submittedName>
</protein>
<organism evidence="2 3">
    <name type="scientific">Enterococcus mundtii</name>
    <dbReference type="NCBI Taxonomy" id="53346"/>
    <lineage>
        <taxon>Bacteria</taxon>
        <taxon>Bacillati</taxon>
        <taxon>Bacillota</taxon>
        <taxon>Bacilli</taxon>
        <taxon>Lactobacillales</taxon>
        <taxon>Enterococcaceae</taxon>
        <taxon>Enterococcus</taxon>
    </lineage>
</organism>
<dbReference type="RefSeq" id="WP_071866803.1">
    <property type="nucleotide sequence ID" value="NZ_BJWA01000007.1"/>
</dbReference>
<name>A0ABQ0VCA1_ENTMU</name>
<evidence type="ECO:0000259" key="1">
    <source>
        <dbReference type="Pfam" id="PF06114"/>
    </source>
</evidence>
<dbReference type="InterPro" id="IPR010359">
    <property type="entry name" value="IrrE_HExxH"/>
</dbReference>
<evidence type="ECO:0000313" key="3">
    <source>
        <dbReference type="Proteomes" id="UP000321175"/>
    </source>
</evidence>
<dbReference type="EMBL" id="BJWA01000007">
    <property type="protein sequence ID" value="GEL80097.1"/>
    <property type="molecule type" value="Genomic_DNA"/>
</dbReference>
<dbReference type="Proteomes" id="UP000321175">
    <property type="component" value="Unassembled WGS sequence"/>
</dbReference>
<sequence length="143" mass="17135">MEYVKSALSENGIEIIITDIDNKGFYLPKYKTIFVNQNLSEMEQRKVVLHEARHALDHNELTALYQQAVFHSKMEYEANKFMIRKLLKEYVQNSFVHLSEFNYMTFMEIYGIDLYYEEYVKQLIVHYVTTGEYLRVVGRKINQ</sequence>
<dbReference type="Gene3D" id="1.10.10.2910">
    <property type="match status" value="1"/>
</dbReference>
<reference evidence="2 3" key="1">
    <citation type="submission" date="2019-07" db="EMBL/GenBank/DDBJ databases">
        <title>Whole genome shotgun sequence of Enterococcus mundtii NBRC 100490.</title>
        <authorList>
            <person name="Hosoyama A."/>
            <person name="Uohara A."/>
            <person name="Ohji S."/>
            <person name="Ichikawa N."/>
        </authorList>
    </citation>
    <scope>NUCLEOTIDE SEQUENCE [LARGE SCALE GENOMIC DNA]</scope>
    <source>
        <strain evidence="2 3">NBRC 100490</strain>
    </source>
</reference>
<keyword evidence="3" id="KW-1185">Reference proteome</keyword>